<feature type="transmembrane region" description="Helical" evidence="1">
    <location>
        <begin position="80"/>
        <end position="101"/>
    </location>
</feature>
<feature type="transmembrane region" description="Helical" evidence="1">
    <location>
        <begin position="343"/>
        <end position="363"/>
    </location>
</feature>
<feature type="transmembrane region" description="Helical" evidence="1">
    <location>
        <begin position="12"/>
        <end position="33"/>
    </location>
</feature>
<dbReference type="RefSeq" id="WP_379754120.1">
    <property type="nucleotide sequence ID" value="NZ_JBHSYB010000012.1"/>
</dbReference>
<feature type="transmembrane region" description="Helical" evidence="1">
    <location>
        <begin position="206"/>
        <end position="230"/>
    </location>
</feature>
<sequence>MIINKIHFNLNRWAVTILILFVVIILTILFWSINKGIDLSDEGLHFAFSNPNTINNNGLVNYDLFFKILYKITKFEFSIISLRLLKLSSLVLLFVLGLPFFRRSNFSVLDKSFLAVAIFSCYTYLTQSLSYNTISFVLVLSYIYMYTNFQKSSAFRQYLWSLLMAVLSSLCFFVKPPLSLVLLGMIFVLTTISLSEFKWKDVIFKFSLILLVYVSVQMVFQIIFSDYAFLTVLKDSLEISTYYGAYDKSILIKRIVASFKWVFILNIVGYIAAYLLNKATVTLKAKVISLMAIAVLLAYFFVSHRSSNEFDVFQYGLMITASIAIGFFIYFIKVQECSWHNRFIIILLFLAPFICTIGSNVYFFRTSQQYLFFWFLLLVYSKSIGNKMPERYILTWYFIFASFISAKIYNNVIANPDNQPKLSTNFVAYKYGNDKWIKLEKNQADYLKNLKVKLTQSSPNRKEIIGMYAMPGDIMLTGFINYYNPLIWDTFQWEFLKDRLNDNPKFKNKPMPILISKDLNVEERNNLENYKVVDSVKYFKNGYVYIFKPV</sequence>
<feature type="transmembrane region" description="Helical" evidence="1">
    <location>
        <begin position="250"/>
        <end position="275"/>
    </location>
</feature>
<evidence type="ECO:0008006" key="4">
    <source>
        <dbReference type="Google" id="ProtNLM"/>
    </source>
</evidence>
<gene>
    <name evidence="2" type="ORF">ACFQ0S_03865</name>
</gene>
<feature type="transmembrane region" description="Helical" evidence="1">
    <location>
        <begin position="392"/>
        <end position="409"/>
    </location>
</feature>
<keyword evidence="1" id="KW-1133">Transmembrane helix</keyword>
<feature type="transmembrane region" description="Helical" evidence="1">
    <location>
        <begin position="287"/>
        <end position="306"/>
    </location>
</feature>
<evidence type="ECO:0000256" key="1">
    <source>
        <dbReference type="SAM" id="Phobius"/>
    </source>
</evidence>
<evidence type="ECO:0000313" key="3">
    <source>
        <dbReference type="Proteomes" id="UP001597051"/>
    </source>
</evidence>
<organism evidence="2 3">
    <name type="scientific">Flavobacterium myungsuense</name>
    <dbReference type="NCBI Taxonomy" id="651823"/>
    <lineage>
        <taxon>Bacteria</taxon>
        <taxon>Pseudomonadati</taxon>
        <taxon>Bacteroidota</taxon>
        <taxon>Flavobacteriia</taxon>
        <taxon>Flavobacteriales</taxon>
        <taxon>Flavobacteriaceae</taxon>
        <taxon>Flavobacterium</taxon>
    </lineage>
</organism>
<feature type="transmembrane region" description="Helical" evidence="1">
    <location>
        <begin position="312"/>
        <end position="331"/>
    </location>
</feature>
<dbReference type="Proteomes" id="UP001597051">
    <property type="component" value="Unassembled WGS sequence"/>
</dbReference>
<feature type="transmembrane region" description="Helical" evidence="1">
    <location>
        <begin position="158"/>
        <end position="175"/>
    </location>
</feature>
<keyword evidence="1" id="KW-0812">Transmembrane</keyword>
<keyword evidence="1" id="KW-0472">Membrane</keyword>
<feature type="transmembrane region" description="Helical" evidence="1">
    <location>
        <begin position="131"/>
        <end position="146"/>
    </location>
</feature>
<evidence type="ECO:0000313" key="2">
    <source>
        <dbReference type="EMBL" id="MFD0983608.1"/>
    </source>
</evidence>
<proteinExistence type="predicted"/>
<keyword evidence="3" id="KW-1185">Reference proteome</keyword>
<dbReference type="EMBL" id="JBHTIZ010000011">
    <property type="protein sequence ID" value="MFD0983608.1"/>
    <property type="molecule type" value="Genomic_DNA"/>
</dbReference>
<name>A0ABW3J0N2_9FLAO</name>
<reference evidence="3" key="1">
    <citation type="journal article" date="2019" name="Int. J. Syst. Evol. Microbiol.">
        <title>The Global Catalogue of Microorganisms (GCM) 10K type strain sequencing project: providing services to taxonomists for standard genome sequencing and annotation.</title>
        <authorList>
            <consortium name="The Broad Institute Genomics Platform"/>
            <consortium name="The Broad Institute Genome Sequencing Center for Infectious Disease"/>
            <person name="Wu L."/>
            <person name="Ma J."/>
        </authorList>
    </citation>
    <scope>NUCLEOTIDE SEQUENCE [LARGE SCALE GENOMIC DNA]</scope>
    <source>
        <strain evidence="3">CECT 7649</strain>
    </source>
</reference>
<comment type="caution">
    <text evidence="2">The sequence shown here is derived from an EMBL/GenBank/DDBJ whole genome shotgun (WGS) entry which is preliminary data.</text>
</comment>
<protein>
    <recommendedName>
        <fullName evidence="4">Glycosyltransferase RgtA/B/C/D-like domain-containing protein</fullName>
    </recommendedName>
</protein>
<accession>A0ABW3J0N2</accession>